<dbReference type="AlphaFoldDB" id="A0A9P0APP0"/>
<dbReference type="EMBL" id="OV121132">
    <property type="protein sequence ID" value="CAH0545713.1"/>
    <property type="molecule type" value="Genomic_DNA"/>
</dbReference>
<sequence length="625" mass="73368">MENLQSEQQNSLIKQVLLRETNREQFLQRNEEMLKDASQNPLTQSTEMNESFVQIRPKTRKIASAHSLVVKQALKMSYNKAVENVRLQEIEGENKVNLKQIQKISTGLNKTKYENMDLEKQLQNDREDIKTFPSRTVHTNEMISHLKDYINSCEENIRTVHFKVQYEKYFSVYEQLKISFDKNEENKKTFEEQISKLKNKLIEQECHKSMEIAHLKDKVLNLKSTNTEKQVKINELQKLLEDELDNFKKLDENKADLIEKRYELLNSNRRENYNKLLGQYFQMKCEKFALKEKMDNEINSVKNRIKGLEIKFDSLTEYIRMFNKNIEIRENKLSEVVKESDNLEGGVKTAKQILENKTIAFEDNKLDLDEELQEIGMKLKEKKNDLIKIKNQRKEHEKDLEVLNKEYLEDIQELNDLKSVLIELKESEIEPEKNLTLLDMKSKTLTKKLVEIDAKCKEEEEFIHYKSEQISLVNEQFTKEIVKLTKKLSDHDVTYKANMDELRKDHEYLLASLTYLEEKKKSLKEKLKQISEEKSQMSNELFKSEGAIETKRKRLQGYNTYLNKMSGVFAKPDASLGVTGILKSPLKLSGPSPKKVKFYGLTSSQGSSQDANAVQNKSVSDDWFF</sequence>
<feature type="region of interest" description="Disordered" evidence="2">
    <location>
        <begin position="601"/>
        <end position="625"/>
    </location>
</feature>
<gene>
    <name evidence="3" type="ORF">MELIAE_LOCUS59</name>
</gene>
<name>A0A9P0APP0_BRAAE</name>
<reference evidence="3" key="1">
    <citation type="submission" date="2021-12" db="EMBL/GenBank/DDBJ databases">
        <authorList>
            <person name="King R."/>
        </authorList>
    </citation>
    <scope>NUCLEOTIDE SEQUENCE</scope>
</reference>
<feature type="coiled-coil region" evidence="1">
    <location>
        <begin position="173"/>
        <end position="260"/>
    </location>
</feature>
<dbReference type="Proteomes" id="UP001154078">
    <property type="component" value="Chromosome 1"/>
</dbReference>
<evidence type="ECO:0000256" key="2">
    <source>
        <dbReference type="SAM" id="MobiDB-lite"/>
    </source>
</evidence>
<keyword evidence="4" id="KW-1185">Reference proteome</keyword>
<protein>
    <submittedName>
        <fullName evidence="3">Uncharacterized protein</fullName>
    </submittedName>
</protein>
<evidence type="ECO:0000313" key="3">
    <source>
        <dbReference type="EMBL" id="CAH0545713.1"/>
    </source>
</evidence>
<evidence type="ECO:0000313" key="4">
    <source>
        <dbReference type="Proteomes" id="UP001154078"/>
    </source>
</evidence>
<feature type="coiled-coil region" evidence="1">
    <location>
        <begin position="513"/>
        <end position="540"/>
    </location>
</feature>
<feature type="coiled-coil region" evidence="1">
    <location>
        <begin position="365"/>
        <end position="417"/>
    </location>
</feature>
<feature type="compositionally biased region" description="Polar residues" evidence="2">
    <location>
        <begin position="601"/>
        <end position="618"/>
    </location>
</feature>
<proteinExistence type="predicted"/>
<accession>A0A9P0APP0</accession>
<keyword evidence="1" id="KW-0175">Coiled coil</keyword>
<organism evidence="3 4">
    <name type="scientific">Brassicogethes aeneus</name>
    <name type="common">Rape pollen beetle</name>
    <name type="synonym">Meligethes aeneus</name>
    <dbReference type="NCBI Taxonomy" id="1431903"/>
    <lineage>
        <taxon>Eukaryota</taxon>
        <taxon>Metazoa</taxon>
        <taxon>Ecdysozoa</taxon>
        <taxon>Arthropoda</taxon>
        <taxon>Hexapoda</taxon>
        <taxon>Insecta</taxon>
        <taxon>Pterygota</taxon>
        <taxon>Neoptera</taxon>
        <taxon>Endopterygota</taxon>
        <taxon>Coleoptera</taxon>
        <taxon>Polyphaga</taxon>
        <taxon>Cucujiformia</taxon>
        <taxon>Nitidulidae</taxon>
        <taxon>Meligethinae</taxon>
        <taxon>Brassicogethes</taxon>
    </lineage>
</organism>
<evidence type="ECO:0000256" key="1">
    <source>
        <dbReference type="SAM" id="Coils"/>
    </source>
</evidence>